<sequence>MKGLVISVIVAVTMVQFMAEPGETTVVSCDEVDECLVYCVPYLTSRTGYPSALCCVGLAKLKKIAVTTAEKQTACSCIKEAAAGFPSIKEGVASSLPNKCNVQFNYPISKNTNCHE</sequence>
<feature type="signal peptide" evidence="3">
    <location>
        <begin position="1"/>
        <end position="19"/>
    </location>
</feature>
<dbReference type="PRINTS" id="PR00382">
    <property type="entry name" value="LIPIDTRNSFER"/>
</dbReference>
<dbReference type="PANTHER" id="PTHR33076">
    <property type="entry name" value="NON-SPECIFIC LIPID-TRANSFER PROTEIN 2-RELATED"/>
    <property type="match status" value="1"/>
</dbReference>
<evidence type="ECO:0000313" key="5">
    <source>
        <dbReference type="EMBL" id="KAB2068500.1"/>
    </source>
</evidence>
<keyword evidence="3" id="KW-0732">Signal</keyword>
<reference evidence="6 7" key="1">
    <citation type="submission" date="2015-01" db="EMBL/GenBank/DDBJ databases">
        <title>Genome of allotetraploid Gossypium barbadense reveals genomic plasticity and fiber elongation in cotton evolution.</title>
        <authorList>
            <person name="Chen X."/>
            <person name="Liu X."/>
            <person name="Zhao B."/>
            <person name="Zheng H."/>
            <person name="Hu Y."/>
            <person name="Lu G."/>
            <person name="Yang C."/>
            <person name="Chen J."/>
            <person name="Shan C."/>
            <person name="Zhang L."/>
            <person name="Zhou Y."/>
            <person name="Wang L."/>
            <person name="Guo W."/>
            <person name="Bai Y."/>
            <person name="Ruan J."/>
            <person name="Shangguan X."/>
            <person name="Mao Y."/>
            <person name="Jiang J."/>
            <person name="Zhu Y."/>
            <person name="Lei J."/>
            <person name="Kang H."/>
            <person name="Chen S."/>
            <person name="He X."/>
            <person name="Wang R."/>
            <person name="Wang Y."/>
            <person name="Chen J."/>
            <person name="Wang L."/>
            <person name="Yu S."/>
            <person name="Wang B."/>
            <person name="Wei J."/>
            <person name="Song S."/>
            <person name="Lu X."/>
            <person name="Gao Z."/>
            <person name="Gu W."/>
            <person name="Deng X."/>
            <person name="Ma D."/>
            <person name="Wang S."/>
            <person name="Liang W."/>
            <person name="Fang L."/>
            <person name="Cai C."/>
            <person name="Zhu X."/>
            <person name="Zhou B."/>
            <person name="Zhang Y."/>
            <person name="Chen Z."/>
            <person name="Xu S."/>
            <person name="Zhu R."/>
            <person name="Wang S."/>
            <person name="Zhang T."/>
            <person name="Zhao G."/>
        </authorList>
    </citation>
    <scope>NUCLEOTIDE SEQUENCE [LARGE SCALE GENOMIC DNA]</scope>
    <source>
        <strain evidence="7">cv. Xinhai21</strain>
        <tissue evidence="6">Leaf</tissue>
    </source>
</reference>
<feature type="chain" id="PRO_5040583171" description="Non-specific lipid-transfer protein" evidence="3">
    <location>
        <begin position="20"/>
        <end position="116"/>
    </location>
</feature>
<evidence type="ECO:0000256" key="2">
    <source>
        <dbReference type="RuleBase" id="RU000628"/>
    </source>
</evidence>
<gene>
    <name evidence="5" type="ORF">ES319_A08G034800v1</name>
    <name evidence="6" type="ORF">GOBAR_AA05740</name>
</gene>
<evidence type="ECO:0000259" key="4">
    <source>
        <dbReference type="SMART" id="SM00499"/>
    </source>
</evidence>
<evidence type="ECO:0000256" key="1">
    <source>
        <dbReference type="ARBA" id="ARBA00009748"/>
    </source>
</evidence>
<organism evidence="6 7">
    <name type="scientific">Gossypium barbadense</name>
    <name type="common">Sea Island cotton</name>
    <name type="synonym">Hibiscus barbadensis</name>
    <dbReference type="NCBI Taxonomy" id="3634"/>
    <lineage>
        <taxon>Eukaryota</taxon>
        <taxon>Viridiplantae</taxon>
        <taxon>Streptophyta</taxon>
        <taxon>Embryophyta</taxon>
        <taxon>Tracheophyta</taxon>
        <taxon>Spermatophyta</taxon>
        <taxon>Magnoliopsida</taxon>
        <taxon>eudicotyledons</taxon>
        <taxon>Gunneridae</taxon>
        <taxon>Pentapetalae</taxon>
        <taxon>rosids</taxon>
        <taxon>malvids</taxon>
        <taxon>Malvales</taxon>
        <taxon>Malvaceae</taxon>
        <taxon>Malvoideae</taxon>
        <taxon>Gossypium</taxon>
    </lineage>
</organism>
<accession>A0A2P5YGW0</accession>
<dbReference type="InterPro" id="IPR036312">
    <property type="entry name" value="Bifun_inhib/LTP/seed_sf"/>
</dbReference>
<dbReference type="InterPro" id="IPR016140">
    <property type="entry name" value="Bifunc_inhib/LTP/seed_store"/>
</dbReference>
<evidence type="ECO:0000313" key="6">
    <source>
        <dbReference type="EMBL" id="PPS14835.1"/>
    </source>
</evidence>
<dbReference type="OrthoDB" id="649864at2759"/>
<dbReference type="Gene3D" id="1.10.110.10">
    <property type="entry name" value="Plant lipid-transfer and hydrophobic proteins"/>
    <property type="match status" value="1"/>
</dbReference>
<dbReference type="EMBL" id="CM018209">
    <property type="protein sequence ID" value="KAB2068500.1"/>
    <property type="molecule type" value="Genomic_DNA"/>
</dbReference>
<dbReference type="SUPFAM" id="SSF47699">
    <property type="entry name" value="Bifunctional inhibitor/lipid-transfer protein/seed storage 2S albumin"/>
    <property type="match status" value="1"/>
</dbReference>
<dbReference type="EMBL" id="KZ663220">
    <property type="protein sequence ID" value="PPS14835.1"/>
    <property type="molecule type" value="Genomic_DNA"/>
</dbReference>
<comment type="similarity">
    <text evidence="1 2">Belongs to the plant LTP family.</text>
</comment>
<evidence type="ECO:0000313" key="8">
    <source>
        <dbReference type="Proteomes" id="UP000327439"/>
    </source>
</evidence>
<keyword evidence="2" id="KW-0446">Lipid-binding</keyword>
<keyword evidence="2" id="KW-0813">Transport</keyword>
<dbReference type="AlphaFoldDB" id="A0A2P5YGW0"/>
<dbReference type="CDD" id="cd01960">
    <property type="entry name" value="nsLTP1"/>
    <property type="match status" value="1"/>
</dbReference>
<dbReference type="GO" id="GO:0006869">
    <property type="term" value="P:lipid transport"/>
    <property type="evidence" value="ECO:0007669"/>
    <property type="project" value="InterPro"/>
</dbReference>
<protein>
    <recommendedName>
        <fullName evidence="2">Non-specific lipid-transfer protein</fullName>
    </recommendedName>
</protein>
<evidence type="ECO:0000313" key="7">
    <source>
        <dbReference type="Proteomes" id="UP000239757"/>
    </source>
</evidence>
<dbReference type="Proteomes" id="UP000239757">
    <property type="component" value="Unassembled WGS sequence"/>
</dbReference>
<comment type="function">
    <text evidence="2">Plant non-specific lipid-transfer proteins transfer phospholipids as well as galactolipids across membranes. May play a role in wax or cutin deposition in the cell walls of expanding epidermal cells and certain secretory tissues.</text>
</comment>
<dbReference type="SMART" id="SM00499">
    <property type="entry name" value="AAI"/>
    <property type="match status" value="1"/>
</dbReference>
<dbReference type="Proteomes" id="UP000327439">
    <property type="component" value="Chromosome A08"/>
</dbReference>
<dbReference type="GO" id="GO:0008289">
    <property type="term" value="F:lipid binding"/>
    <property type="evidence" value="ECO:0007669"/>
    <property type="project" value="UniProtKB-KW"/>
</dbReference>
<evidence type="ECO:0000256" key="3">
    <source>
        <dbReference type="SAM" id="SignalP"/>
    </source>
</evidence>
<keyword evidence="8" id="KW-1185">Reference proteome</keyword>
<feature type="domain" description="Bifunctional inhibitor/plant lipid transfer protein/seed storage helical" evidence="4">
    <location>
        <begin position="35"/>
        <end position="114"/>
    </location>
</feature>
<name>A0A2P5YGW0_GOSBA</name>
<dbReference type="Pfam" id="PF00234">
    <property type="entry name" value="Tryp_alpha_amyl"/>
    <property type="match status" value="1"/>
</dbReference>
<proteinExistence type="inferred from homology"/>
<reference evidence="5 8" key="2">
    <citation type="submission" date="2019-06" db="EMBL/GenBank/DDBJ databases">
        <title>WGS assembly of Gossypium barbadense.</title>
        <authorList>
            <person name="Chen Z.J."/>
            <person name="Sreedasyam A."/>
            <person name="Ando A."/>
            <person name="Song Q."/>
            <person name="De L."/>
            <person name="Hulse-Kemp A."/>
            <person name="Ding M."/>
            <person name="Ye W."/>
            <person name="Kirkbride R."/>
            <person name="Jenkins J."/>
            <person name="Plott C."/>
            <person name="Lovell J."/>
            <person name="Lin Y.-M."/>
            <person name="Vaughn R."/>
            <person name="Liu B."/>
            <person name="Li W."/>
            <person name="Simpson S."/>
            <person name="Scheffler B."/>
            <person name="Saski C."/>
            <person name="Grover C."/>
            <person name="Hu G."/>
            <person name="Conover J."/>
            <person name="Carlson J."/>
            <person name="Shu S."/>
            <person name="Boston L."/>
            <person name="Williams M."/>
            <person name="Peterson D."/>
            <person name="Mcgee K."/>
            <person name="Jones D."/>
            <person name="Wendel J."/>
            <person name="Stelly D."/>
            <person name="Grimwood J."/>
            <person name="Schmutz J."/>
        </authorList>
    </citation>
    <scope>NUCLEOTIDE SEQUENCE [LARGE SCALE GENOMIC DNA]</scope>
    <source>
        <strain evidence="5">1400233.01</strain>
    </source>
</reference>
<dbReference type="InterPro" id="IPR000528">
    <property type="entry name" value="Plant_nsLTP"/>
</dbReference>